<reference evidence="1 2" key="1">
    <citation type="submission" date="2024-02" db="EMBL/GenBank/DDBJ databases">
        <title>New thermophilic sulfur-oxidizing bacteria from a hot springs of the Uzon caldera (Kamchatka, Russia).</title>
        <authorList>
            <person name="Dukat A.M."/>
            <person name="Elcheninov A.G."/>
            <person name="Frolov E.N."/>
        </authorList>
    </citation>
    <scope>NUCLEOTIDE SEQUENCE [LARGE SCALE GENOMIC DNA]</scope>
    <source>
        <strain evidence="1 2">AK1</strain>
    </source>
</reference>
<evidence type="ECO:0000313" key="1">
    <source>
        <dbReference type="EMBL" id="MEO1767811.1"/>
    </source>
</evidence>
<accession>A0ABV0EGP7</accession>
<proteinExistence type="predicted"/>
<keyword evidence="2" id="KW-1185">Reference proteome</keyword>
<name>A0ABV0EGP7_9BURK</name>
<gene>
    <name evidence="1" type="ORF">V6E02_11370</name>
</gene>
<protein>
    <submittedName>
        <fullName evidence="1">Uncharacterized protein</fullName>
    </submittedName>
</protein>
<dbReference type="Proteomes" id="UP001482231">
    <property type="component" value="Unassembled WGS sequence"/>
</dbReference>
<evidence type="ECO:0000313" key="2">
    <source>
        <dbReference type="Proteomes" id="UP001482231"/>
    </source>
</evidence>
<comment type="caution">
    <text evidence="1">The sequence shown here is derived from an EMBL/GenBank/DDBJ whole genome shotgun (WGS) entry which is preliminary data.</text>
</comment>
<organism evidence="1 2">
    <name type="scientific">Thiobacter aerophilum</name>
    <dbReference type="NCBI Taxonomy" id="3121275"/>
    <lineage>
        <taxon>Bacteria</taxon>
        <taxon>Pseudomonadati</taxon>
        <taxon>Pseudomonadota</taxon>
        <taxon>Betaproteobacteria</taxon>
        <taxon>Burkholderiales</taxon>
        <taxon>Thiobacteraceae</taxon>
        <taxon>Thiobacter</taxon>
    </lineage>
</organism>
<dbReference type="EMBL" id="JBAJEX010000011">
    <property type="protein sequence ID" value="MEO1767811.1"/>
    <property type="molecule type" value="Genomic_DNA"/>
</dbReference>
<sequence length="132" mass="14358">MPRLPAKDREGLRLRNAIRRVLPPVLQKLYQLAIAGDVQAAKLLLDRALPALTPVRDAVVLNGETPAEWKADLLGKVAGGEVAPREALALLELFERIPDCTGDKPIKTIPAETLAAIRETLYGKENKAYGAE</sequence>
<dbReference type="RefSeq" id="WP_347308923.1">
    <property type="nucleotide sequence ID" value="NZ_JBAJEX010000011.1"/>
</dbReference>